<dbReference type="EMBL" id="JABBFX010000001">
    <property type="protein sequence ID" value="NML42315.1"/>
    <property type="molecule type" value="Genomic_DNA"/>
</dbReference>
<evidence type="ECO:0008006" key="4">
    <source>
        <dbReference type="Google" id="ProtNLM"/>
    </source>
</evidence>
<dbReference type="RefSeq" id="WP_169416531.1">
    <property type="nucleotide sequence ID" value="NZ_JABBFX010000001.1"/>
</dbReference>
<protein>
    <recommendedName>
        <fullName evidence="4">DUF2059 domain-containing protein</fullName>
    </recommendedName>
</protein>
<organism evidence="2 3">
    <name type="scientific">Ramlibacter agri</name>
    <dbReference type="NCBI Taxonomy" id="2728837"/>
    <lineage>
        <taxon>Bacteria</taxon>
        <taxon>Pseudomonadati</taxon>
        <taxon>Pseudomonadota</taxon>
        <taxon>Betaproteobacteria</taxon>
        <taxon>Burkholderiales</taxon>
        <taxon>Comamonadaceae</taxon>
        <taxon>Ramlibacter</taxon>
    </lineage>
</organism>
<dbReference type="Proteomes" id="UP000541185">
    <property type="component" value="Unassembled WGS sequence"/>
</dbReference>
<evidence type="ECO:0000256" key="1">
    <source>
        <dbReference type="SAM" id="SignalP"/>
    </source>
</evidence>
<keyword evidence="1" id="KW-0732">Signal</keyword>
<feature type="chain" id="PRO_5032684608" description="DUF2059 domain-containing protein" evidence="1">
    <location>
        <begin position="22"/>
        <end position="274"/>
    </location>
</feature>
<evidence type="ECO:0000313" key="2">
    <source>
        <dbReference type="EMBL" id="NML42315.1"/>
    </source>
</evidence>
<comment type="caution">
    <text evidence="2">The sequence shown here is derived from an EMBL/GenBank/DDBJ whole genome shotgun (WGS) entry which is preliminary data.</text>
</comment>
<dbReference type="AlphaFoldDB" id="A0A848GUL5"/>
<feature type="signal peptide" evidence="1">
    <location>
        <begin position="1"/>
        <end position="21"/>
    </location>
</feature>
<sequence length="274" mass="30292">MFRLRLLAAIASLFLAAGAPAQEATQQKAQALMAAMLQRELEGDTLQQRIAVLYGGRLDADKSQVVEDVLRRTYANPHLAEYLGRLTLALYRQGASNERMRATVPEAMQLLKVRGIARLPAEDQASFLRYMLRMAGQLPAETCAAMFLGKLPEKAVDQLESDFAVGVDLQSFKEIMDVYGRATLAELDGDPPMRSVSLLQASQARDALVRALAARLRETMSPQAVQRIARDIKSAPEGDVCTYMRNVAQAVLDLPEPERGWQLVAFTEAMRGQR</sequence>
<keyword evidence="3" id="KW-1185">Reference proteome</keyword>
<reference evidence="2 3" key="1">
    <citation type="submission" date="2020-04" db="EMBL/GenBank/DDBJ databases">
        <title>Ramlibacter sp. G-1-2-2 isolated from soil.</title>
        <authorList>
            <person name="Dahal R.H."/>
        </authorList>
    </citation>
    <scope>NUCLEOTIDE SEQUENCE [LARGE SCALE GENOMIC DNA]</scope>
    <source>
        <strain evidence="2 3">G-1-2-2</strain>
    </source>
</reference>
<name>A0A848GUL5_9BURK</name>
<proteinExistence type="predicted"/>
<evidence type="ECO:0000313" key="3">
    <source>
        <dbReference type="Proteomes" id="UP000541185"/>
    </source>
</evidence>
<accession>A0A848GUL5</accession>
<gene>
    <name evidence="2" type="ORF">HHL11_01045</name>
</gene>